<dbReference type="EMBL" id="VSRR010004491">
    <property type="protein sequence ID" value="MPC39835.1"/>
    <property type="molecule type" value="Genomic_DNA"/>
</dbReference>
<dbReference type="Proteomes" id="UP000324222">
    <property type="component" value="Unassembled WGS sequence"/>
</dbReference>
<name>A0A5B7F2A7_PORTR</name>
<organism evidence="1 2">
    <name type="scientific">Portunus trituberculatus</name>
    <name type="common">Swimming crab</name>
    <name type="synonym">Neptunus trituberculatus</name>
    <dbReference type="NCBI Taxonomy" id="210409"/>
    <lineage>
        <taxon>Eukaryota</taxon>
        <taxon>Metazoa</taxon>
        <taxon>Ecdysozoa</taxon>
        <taxon>Arthropoda</taxon>
        <taxon>Crustacea</taxon>
        <taxon>Multicrustacea</taxon>
        <taxon>Malacostraca</taxon>
        <taxon>Eumalacostraca</taxon>
        <taxon>Eucarida</taxon>
        <taxon>Decapoda</taxon>
        <taxon>Pleocyemata</taxon>
        <taxon>Brachyura</taxon>
        <taxon>Eubrachyura</taxon>
        <taxon>Portunoidea</taxon>
        <taxon>Portunidae</taxon>
        <taxon>Portuninae</taxon>
        <taxon>Portunus</taxon>
    </lineage>
</organism>
<keyword evidence="2" id="KW-1185">Reference proteome</keyword>
<dbReference type="AlphaFoldDB" id="A0A5B7F2A7"/>
<accession>A0A5B7F2A7</accession>
<proteinExistence type="predicted"/>
<comment type="caution">
    <text evidence="1">The sequence shown here is derived from an EMBL/GenBank/DDBJ whole genome shotgun (WGS) entry which is preliminary data.</text>
</comment>
<protein>
    <submittedName>
        <fullName evidence="1">Uncharacterized protein</fullName>
    </submittedName>
</protein>
<gene>
    <name evidence="1" type="ORF">E2C01_033384</name>
</gene>
<sequence length="63" mass="6910">MVSSEAPHNPTQENTILRVSRARVSVIPLLPRLASHLFRLALSNAAIIEAHQALYPLSVPSRV</sequence>
<evidence type="ECO:0000313" key="1">
    <source>
        <dbReference type="EMBL" id="MPC39835.1"/>
    </source>
</evidence>
<reference evidence="1 2" key="1">
    <citation type="submission" date="2019-05" db="EMBL/GenBank/DDBJ databases">
        <title>Another draft genome of Portunus trituberculatus and its Hox gene families provides insights of decapod evolution.</title>
        <authorList>
            <person name="Jeong J.-H."/>
            <person name="Song I."/>
            <person name="Kim S."/>
            <person name="Choi T."/>
            <person name="Kim D."/>
            <person name="Ryu S."/>
            <person name="Kim W."/>
        </authorList>
    </citation>
    <scope>NUCLEOTIDE SEQUENCE [LARGE SCALE GENOMIC DNA]</scope>
    <source>
        <tissue evidence="1">Muscle</tissue>
    </source>
</reference>
<evidence type="ECO:0000313" key="2">
    <source>
        <dbReference type="Proteomes" id="UP000324222"/>
    </source>
</evidence>